<sequence>MKKEFQAVVFATSGYHSLHPLTQTVHKSLLPVANKPLIHHTFLWLENHGILDIIVLVDTSRLKFGSIKNYEGKAKIEVICFDDFQGTATALRSVRDKIRTDFLVVSTDYYTDAPLHHLTDLHRVKDALVTTLLVQKPENEKLKPTEDEYDLIGLNKQRILYYSPQADEEDDHSIRMSCFKKFQEMDLRQDLSDVHIALDLLCDKQFSYLKEEFLPWLIKCQYRPKLLSSEIPNQFSFLLGQSRLPVPEESHVYCAAFIMIGGTSVFINSIASYKALNRIKSQTIKGAIGDVHSTSQVGNDSLLGEGTRIGEKTTIKRSIIGNNCNIGSNVKMTDCVLMDSVMVEENCKLEGCVITTKAVIKEKTILSNCEVGGYVVIDTRSAKNESFSANLQQDDD</sequence>
<keyword evidence="5" id="KW-0648">Protein biosynthesis</keyword>
<evidence type="ECO:0000256" key="1">
    <source>
        <dbReference type="ARBA" id="ARBA00004514"/>
    </source>
</evidence>
<dbReference type="SUPFAM" id="SSF53448">
    <property type="entry name" value="Nucleotide-diphospho-sugar transferases"/>
    <property type="match status" value="1"/>
</dbReference>
<feature type="domain" description="Nucleotidyl transferase" evidence="10">
    <location>
        <begin position="18"/>
        <end position="140"/>
    </location>
</feature>
<dbReference type="OrthoDB" id="10250549at2759"/>
<keyword evidence="4" id="KW-0396">Initiation factor</keyword>
<organism evidence="12 13">
    <name type="scientific">Rozella allomycis (strain CSF55)</name>
    <dbReference type="NCBI Taxonomy" id="988480"/>
    <lineage>
        <taxon>Eukaryota</taxon>
        <taxon>Fungi</taxon>
        <taxon>Fungi incertae sedis</taxon>
        <taxon>Cryptomycota</taxon>
        <taxon>Cryptomycota incertae sedis</taxon>
        <taxon>Rozella</taxon>
    </lineage>
</organism>
<dbReference type="CDD" id="cd04652">
    <property type="entry name" value="LbH_eIF2B_gamma_C"/>
    <property type="match status" value="1"/>
</dbReference>
<evidence type="ECO:0000256" key="8">
    <source>
        <dbReference type="ARBA" id="ARBA00045373"/>
    </source>
</evidence>
<proteinExistence type="inferred from homology"/>
<evidence type="ECO:0000256" key="4">
    <source>
        <dbReference type="ARBA" id="ARBA00022540"/>
    </source>
</evidence>
<evidence type="ECO:0000313" key="13">
    <source>
        <dbReference type="Proteomes" id="UP000030755"/>
    </source>
</evidence>
<dbReference type="Gene3D" id="2.160.10.10">
    <property type="entry name" value="Hexapeptide repeat proteins"/>
    <property type="match status" value="1"/>
</dbReference>
<dbReference type="Pfam" id="PF25084">
    <property type="entry name" value="LbH_EIF2B"/>
    <property type="match status" value="1"/>
</dbReference>
<protein>
    <recommendedName>
        <fullName evidence="6">Translation initiation factor eIF2B subunit gamma</fullName>
    </recommendedName>
    <alternativeName>
        <fullName evidence="7">eIF2B GDP-GTP exchange factor subunit gamma</fullName>
    </alternativeName>
</protein>
<comment type="subunit">
    <text evidence="9">Component of the translation initiation factor 2B (eIF2B) complex which is a heterodecamer of two sets of five different subunits: alpha, beta, gamma, delta and epsilon. Subunits alpha, beta and delta comprise a regulatory subcomplex and subunits epsilon and gamma comprise a catalytic subcomplex. Within the complex, the hexameric regulatory complex resides at the center, with the two heterodimeric catalytic subcomplexes bound on opposite sides.</text>
</comment>
<evidence type="ECO:0000256" key="7">
    <source>
        <dbReference type="ARBA" id="ARBA00044229"/>
    </source>
</evidence>
<evidence type="ECO:0000256" key="6">
    <source>
        <dbReference type="ARBA" id="ARBA00044196"/>
    </source>
</evidence>
<evidence type="ECO:0000256" key="5">
    <source>
        <dbReference type="ARBA" id="ARBA00022917"/>
    </source>
</evidence>
<comment type="function">
    <text evidence="8">Acts as a component of the translation initiation factor 2B (eIF2B) complex, which catalyzes the exchange of GDP for GTP on the eukaryotic initiation factor 2 (eIF2) complex gamma subunit. Its guanine nucleotide exchange factor activity is repressed when bound to eIF2 complex phosphorylated on the alpha subunit, thereby limiting the amount of methionyl-initiator methionine tRNA available to the ribosome and consequently global translation is repressed.</text>
</comment>
<dbReference type="Pfam" id="PF00483">
    <property type="entry name" value="NTP_transferase"/>
    <property type="match status" value="1"/>
</dbReference>
<evidence type="ECO:0000256" key="2">
    <source>
        <dbReference type="ARBA" id="ARBA00007878"/>
    </source>
</evidence>
<dbReference type="GO" id="GO:0003743">
    <property type="term" value="F:translation initiation factor activity"/>
    <property type="evidence" value="ECO:0007669"/>
    <property type="project" value="UniProtKB-KW"/>
</dbReference>
<dbReference type="Proteomes" id="UP000030755">
    <property type="component" value="Unassembled WGS sequence"/>
</dbReference>
<comment type="subcellular location">
    <subcellularLocation>
        <location evidence="1">Cytoplasm</location>
        <location evidence="1">Cytosol</location>
    </subcellularLocation>
</comment>
<name>A0A075ARV8_ROZAC</name>
<gene>
    <name evidence="12" type="ORF">O9G_004880</name>
</gene>
<dbReference type="GO" id="GO:0005851">
    <property type="term" value="C:eukaryotic translation initiation factor 2B complex"/>
    <property type="evidence" value="ECO:0007669"/>
    <property type="project" value="TreeGrafter"/>
</dbReference>
<dbReference type="InterPro" id="IPR051960">
    <property type="entry name" value="eIF2B_gamma"/>
</dbReference>
<dbReference type="HOGENOM" id="CLU_016743_3_0_1"/>
<dbReference type="EMBL" id="KE561222">
    <property type="protein sequence ID" value="EPZ31451.1"/>
    <property type="molecule type" value="Genomic_DNA"/>
</dbReference>
<evidence type="ECO:0000313" key="12">
    <source>
        <dbReference type="EMBL" id="EPZ31451.1"/>
    </source>
</evidence>
<dbReference type="InterPro" id="IPR056764">
    <property type="entry name" value="LbH_EIF2B3/5"/>
</dbReference>
<accession>A0A075ARV8</accession>
<dbReference type="PANTHER" id="PTHR45989">
    <property type="entry name" value="TRANSLATION INITIATION FACTOR EIF-2B SUBUNIT GAMMA"/>
    <property type="match status" value="1"/>
</dbReference>
<reference evidence="12 13" key="1">
    <citation type="journal article" date="2013" name="Curr. Biol.">
        <title>Shared signatures of parasitism and phylogenomics unite Cryptomycota and microsporidia.</title>
        <authorList>
            <person name="James T.Y."/>
            <person name="Pelin A."/>
            <person name="Bonen L."/>
            <person name="Ahrendt S."/>
            <person name="Sain D."/>
            <person name="Corradi N."/>
            <person name="Stajich J.E."/>
        </authorList>
    </citation>
    <scope>NUCLEOTIDE SEQUENCE [LARGE SCALE GENOMIC DNA]</scope>
    <source>
        <strain evidence="12 13">CSF55</strain>
    </source>
</reference>
<dbReference type="OMA" id="NCVINPK"/>
<keyword evidence="3" id="KW-0963">Cytoplasm</keyword>
<feature type="domain" description="EIF2B subunit epsilon/gamma LbH" evidence="11">
    <location>
        <begin position="291"/>
        <end position="378"/>
    </location>
</feature>
<evidence type="ECO:0000256" key="9">
    <source>
        <dbReference type="ARBA" id="ARBA00046432"/>
    </source>
</evidence>
<evidence type="ECO:0000256" key="3">
    <source>
        <dbReference type="ARBA" id="ARBA00022490"/>
    </source>
</evidence>
<dbReference type="GO" id="GO:0002183">
    <property type="term" value="P:cytoplasmic translational initiation"/>
    <property type="evidence" value="ECO:0007669"/>
    <property type="project" value="TreeGrafter"/>
</dbReference>
<dbReference type="GO" id="GO:0005829">
    <property type="term" value="C:cytosol"/>
    <property type="evidence" value="ECO:0007669"/>
    <property type="project" value="UniProtKB-SubCell"/>
</dbReference>
<dbReference type="AlphaFoldDB" id="A0A075ARV8"/>
<evidence type="ECO:0000259" key="10">
    <source>
        <dbReference type="Pfam" id="PF00483"/>
    </source>
</evidence>
<dbReference type="GO" id="GO:0005085">
    <property type="term" value="F:guanyl-nucleotide exchange factor activity"/>
    <property type="evidence" value="ECO:0007669"/>
    <property type="project" value="TreeGrafter"/>
</dbReference>
<comment type="similarity">
    <text evidence="2">Belongs to the eIF-2B gamma/epsilon subunits family.</text>
</comment>
<dbReference type="STRING" id="988480.A0A075ARV8"/>
<dbReference type="InterPro" id="IPR005835">
    <property type="entry name" value="NTP_transferase_dom"/>
</dbReference>
<keyword evidence="13" id="KW-1185">Reference proteome</keyword>
<dbReference type="Gene3D" id="3.90.550.10">
    <property type="entry name" value="Spore Coat Polysaccharide Biosynthesis Protein SpsA, Chain A"/>
    <property type="match status" value="1"/>
</dbReference>
<dbReference type="PANTHER" id="PTHR45989:SF1">
    <property type="entry name" value="TRANSLATION INITIATION FACTOR EIF-2B SUBUNIT GAMMA"/>
    <property type="match status" value="1"/>
</dbReference>
<evidence type="ECO:0000259" key="11">
    <source>
        <dbReference type="Pfam" id="PF25084"/>
    </source>
</evidence>
<dbReference type="InterPro" id="IPR029044">
    <property type="entry name" value="Nucleotide-diphossugar_trans"/>
</dbReference>